<dbReference type="EMBL" id="AMZH03017163">
    <property type="protein sequence ID" value="RRT43426.1"/>
    <property type="molecule type" value="Genomic_DNA"/>
</dbReference>
<evidence type="ECO:0000256" key="1">
    <source>
        <dbReference type="SAM" id="MobiDB-lite"/>
    </source>
</evidence>
<evidence type="ECO:0000313" key="2">
    <source>
        <dbReference type="EMBL" id="RRT43426.1"/>
    </source>
</evidence>
<reference evidence="2 3" key="1">
    <citation type="journal article" date="2014" name="Agronomy (Basel)">
        <title>A Draft Genome Sequence for Ensete ventricosum, the Drought-Tolerant Tree Against Hunger.</title>
        <authorList>
            <person name="Harrison J."/>
            <person name="Moore K.A."/>
            <person name="Paszkiewicz K."/>
            <person name="Jones T."/>
            <person name="Grant M."/>
            <person name="Ambacheew D."/>
            <person name="Muzemil S."/>
            <person name="Studholme D.J."/>
        </authorList>
    </citation>
    <scope>NUCLEOTIDE SEQUENCE [LARGE SCALE GENOMIC DNA]</scope>
</reference>
<comment type="caution">
    <text evidence="2">The sequence shown here is derived from an EMBL/GenBank/DDBJ whole genome shotgun (WGS) entry which is preliminary data.</text>
</comment>
<feature type="region of interest" description="Disordered" evidence="1">
    <location>
        <begin position="62"/>
        <end position="92"/>
    </location>
</feature>
<protein>
    <submittedName>
        <fullName evidence="2">Uncharacterized protein</fullName>
    </submittedName>
</protein>
<dbReference type="Proteomes" id="UP000287651">
    <property type="component" value="Unassembled WGS sequence"/>
</dbReference>
<evidence type="ECO:0000313" key="3">
    <source>
        <dbReference type="Proteomes" id="UP000287651"/>
    </source>
</evidence>
<proteinExistence type="predicted"/>
<sequence length="163" mass="18105">MNGNPLIIKKDAPPWPSGTIALTTTMSSTPNCGQMFIIGADTSRVGVNTILMQDGQQHEEVKMGPENHHSHPPQTRIRLTPPKILSEGNPHSKRRHDYYYKATTWQPMQGRNFPLTNTEAKESSLRKIKFSFISSSTSTKFKPQESGLLISLGLTKLGITFGL</sequence>
<gene>
    <name evidence="2" type="ORF">B296_00006375</name>
</gene>
<organism evidence="2 3">
    <name type="scientific">Ensete ventricosum</name>
    <name type="common">Abyssinian banana</name>
    <name type="synonym">Musa ensete</name>
    <dbReference type="NCBI Taxonomy" id="4639"/>
    <lineage>
        <taxon>Eukaryota</taxon>
        <taxon>Viridiplantae</taxon>
        <taxon>Streptophyta</taxon>
        <taxon>Embryophyta</taxon>
        <taxon>Tracheophyta</taxon>
        <taxon>Spermatophyta</taxon>
        <taxon>Magnoliopsida</taxon>
        <taxon>Liliopsida</taxon>
        <taxon>Zingiberales</taxon>
        <taxon>Musaceae</taxon>
        <taxon>Ensete</taxon>
    </lineage>
</organism>
<dbReference type="AlphaFoldDB" id="A0A426XVC2"/>
<name>A0A426XVC2_ENSVE</name>
<accession>A0A426XVC2</accession>